<dbReference type="InterPro" id="IPR036046">
    <property type="entry name" value="Acylphosphatase-like_dom_sf"/>
</dbReference>
<dbReference type="AlphaFoldDB" id="A0A6N7EJT7"/>
<comment type="caution">
    <text evidence="8">The sequence shown here is derived from an EMBL/GenBank/DDBJ whole genome shotgun (WGS) entry which is preliminary data.</text>
</comment>
<dbReference type="GO" id="GO:0003998">
    <property type="term" value="F:acylphosphatase activity"/>
    <property type="evidence" value="ECO:0007669"/>
    <property type="project" value="UniProtKB-EC"/>
</dbReference>
<keyword evidence="5 8" id="KW-0378">Hydrolase</keyword>
<evidence type="ECO:0000256" key="1">
    <source>
        <dbReference type="ARBA" id="ARBA00005614"/>
    </source>
</evidence>
<organism evidence="8 9">
    <name type="scientific">Georgenia subflava</name>
    <dbReference type="NCBI Taxonomy" id="1622177"/>
    <lineage>
        <taxon>Bacteria</taxon>
        <taxon>Bacillati</taxon>
        <taxon>Actinomycetota</taxon>
        <taxon>Actinomycetes</taxon>
        <taxon>Micrococcales</taxon>
        <taxon>Bogoriellaceae</taxon>
        <taxon>Georgenia</taxon>
    </lineage>
</organism>
<feature type="active site" evidence="5">
    <location>
        <position position="20"/>
    </location>
</feature>
<feature type="domain" description="Acylphosphatase-like" evidence="7">
    <location>
        <begin position="5"/>
        <end position="90"/>
    </location>
</feature>
<evidence type="ECO:0000256" key="2">
    <source>
        <dbReference type="ARBA" id="ARBA00012150"/>
    </source>
</evidence>
<dbReference type="Pfam" id="PF00708">
    <property type="entry name" value="Acylphosphatase"/>
    <property type="match status" value="1"/>
</dbReference>
<evidence type="ECO:0000313" key="8">
    <source>
        <dbReference type="EMBL" id="MPV37027.1"/>
    </source>
</evidence>
<dbReference type="EMBL" id="WHPC01000024">
    <property type="protein sequence ID" value="MPV37027.1"/>
    <property type="molecule type" value="Genomic_DNA"/>
</dbReference>
<comment type="similarity">
    <text evidence="1 6">Belongs to the acylphosphatase family.</text>
</comment>
<comment type="catalytic activity">
    <reaction evidence="4 5">
        <text>an acyl phosphate + H2O = a carboxylate + phosphate + H(+)</text>
        <dbReference type="Rhea" id="RHEA:14965"/>
        <dbReference type="ChEBI" id="CHEBI:15377"/>
        <dbReference type="ChEBI" id="CHEBI:15378"/>
        <dbReference type="ChEBI" id="CHEBI:29067"/>
        <dbReference type="ChEBI" id="CHEBI:43474"/>
        <dbReference type="ChEBI" id="CHEBI:59918"/>
        <dbReference type="EC" id="3.6.1.7"/>
    </reaction>
</comment>
<evidence type="ECO:0000313" key="9">
    <source>
        <dbReference type="Proteomes" id="UP000437709"/>
    </source>
</evidence>
<evidence type="ECO:0000259" key="7">
    <source>
        <dbReference type="PROSITE" id="PS51160"/>
    </source>
</evidence>
<dbReference type="PROSITE" id="PS51160">
    <property type="entry name" value="ACYLPHOSPHATASE_3"/>
    <property type="match status" value="1"/>
</dbReference>
<feature type="active site" evidence="5">
    <location>
        <position position="38"/>
    </location>
</feature>
<dbReference type="Gene3D" id="3.30.70.100">
    <property type="match status" value="1"/>
</dbReference>
<dbReference type="PROSITE" id="PS00150">
    <property type="entry name" value="ACYLPHOSPHATASE_1"/>
    <property type="match status" value="1"/>
</dbReference>
<keyword evidence="9" id="KW-1185">Reference proteome</keyword>
<gene>
    <name evidence="8" type="ORF">GB881_08175</name>
</gene>
<dbReference type="PRINTS" id="PR00112">
    <property type="entry name" value="ACYLPHPHTASE"/>
</dbReference>
<dbReference type="InterPro" id="IPR001792">
    <property type="entry name" value="Acylphosphatase-like_dom"/>
</dbReference>
<sequence length="90" mass="9804">MTMIRRRVVVHGRVQGVGFRYACEVQAGRLGVGGRVRNLDDGTVEAVVEGDDVAVDALIAWLHQGPRHAEVTRVEVHDEEPEGLSGFVAE</sequence>
<dbReference type="SUPFAM" id="SSF54975">
    <property type="entry name" value="Acylphosphatase/BLUF domain-like"/>
    <property type="match status" value="1"/>
</dbReference>
<dbReference type="EC" id="3.6.1.7" evidence="2 5"/>
<reference evidence="8 9" key="1">
    <citation type="submission" date="2019-10" db="EMBL/GenBank/DDBJ databases">
        <title>Georgenia wutianyii sp. nov. and Georgenia yuyongxinii sp. nov. isolated from plateau pika (Ochotona curzoniae) in the Qinghai-Tibet plateau of China.</title>
        <authorList>
            <person name="Tian Z."/>
        </authorList>
    </citation>
    <scope>NUCLEOTIDE SEQUENCE [LARGE SCALE GENOMIC DNA]</scope>
    <source>
        <strain evidence="8 9">JCM 19765</strain>
    </source>
</reference>
<dbReference type="InterPro" id="IPR020456">
    <property type="entry name" value="Acylphosphatase"/>
</dbReference>
<evidence type="ECO:0000256" key="4">
    <source>
        <dbReference type="ARBA" id="ARBA00047645"/>
    </source>
</evidence>
<proteinExistence type="inferred from homology"/>
<protein>
    <recommendedName>
        <fullName evidence="3 5">acylphosphatase</fullName>
        <ecNumber evidence="2 5">3.6.1.7</ecNumber>
    </recommendedName>
</protein>
<name>A0A6N7EJT7_9MICO</name>
<evidence type="ECO:0000256" key="5">
    <source>
        <dbReference type="PROSITE-ProRule" id="PRU00520"/>
    </source>
</evidence>
<dbReference type="InterPro" id="IPR017968">
    <property type="entry name" value="Acylphosphatase_CS"/>
</dbReference>
<dbReference type="PANTHER" id="PTHR47268">
    <property type="entry name" value="ACYLPHOSPHATASE"/>
    <property type="match status" value="1"/>
</dbReference>
<evidence type="ECO:0000256" key="3">
    <source>
        <dbReference type="ARBA" id="ARBA00015991"/>
    </source>
</evidence>
<dbReference type="PANTHER" id="PTHR47268:SF4">
    <property type="entry name" value="ACYLPHOSPHATASE"/>
    <property type="match status" value="1"/>
</dbReference>
<dbReference type="Proteomes" id="UP000437709">
    <property type="component" value="Unassembled WGS sequence"/>
</dbReference>
<accession>A0A6N7EJT7</accession>
<evidence type="ECO:0000256" key="6">
    <source>
        <dbReference type="RuleBase" id="RU004168"/>
    </source>
</evidence>